<dbReference type="OrthoDB" id="2504001at2759"/>
<dbReference type="PANTHER" id="PTHR46242">
    <property type="entry name" value="ZINC FINGER CCHC DOMAIN-CONTAINING PROTEIN 9 ZCCHC9"/>
    <property type="match status" value="1"/>
</dbReference>
<evidence type="ECO:0000313" key="6">
    <source>
        <dbReference type="EMBL" id="PAV18431.1"/>
    </source>
</evidence>
<dbReference type="InterPro" id="IPR036875">
    <property type="entry name" value="Znf_CCHC_sf"/>
</dbReference>
<evidence type="ECO:0000259" key="5">
    <source>
        <dbReference type="PROSITE" id="PS50158"/>
    </source>
</evidence>
<comment type="caution">
    <text evidence="6">The sequence shown here is derived from an EMBL/GenBank/DDBJ whole genome shotgun (WGS) entry which is preliminary data.</text>
</comment>
<evidence type="ECO:0000256" key="3">
    <source>
        <dbReference type="SAM" id="MobiDB-lite"/>
    </source>
</evidence>
<feature type="domain" description="CCHC-type" evidence="5">
    <location>
        <begin position="122"/>
        <end position="137"/>
    </location>
</feature>
<keyword evidence="4" id="KW-0812">Transmembrane</keyword>
<dbReference type="Pfam" id="PF00098">
    <property type="entry name" value="zf-CCHC"/>
    <property type="match status" value="1"/>
</dbReference>
<dbReference type="STRING" id="2282107.A0A286UFQ2"/>
<dbReference type="AlphaFoldDB" id="A0A286UFQ2"/>
<feature type="region of interest" description="Disordered" evidence="3">
    <location>
        <begin position="1"/>
        <end position="113"/>
    </location>
</feature>
<feature type="compositionally biased region" description="Basic residues" evidence="3">
    <location>
        <begin position="47"/>
        <end position="56"/>
    </location>
</feature>
<gene>
    <name evidence="6" type="ORF">PNOK_0527300</name>
</gene>
<organism evidence="6 7">
    <name type="scientific">Pyrrhoderma noxium</name>
    <dbReference type="NCBI Taxonomy" id="2282107"/>
    <lineage>
        <taxon>Eukaryota</taxon>
        <taxon>Fungi</taxon>
        <taxon>Dikarya</taxon>
        <taxon>Basidiomycota</taxon>
        <taxon>Agaricomycotina</taxon>
        <taxon>Agaricomycetes</taxon>
        <taxon>Hymenochaetales</taxon>
        <taxon>Hymenochaetaceae</taxon>
        <taxon>Pyrrhoderma</taxon>
    </lineage>
</organism>
<evidence type="ECO:0000256" key="4">
    <source>
        <dbReference type="SAM" id="Phobius"/>
    </source>
</evidence>
<dbReference type="PANTHER" id="PTHR46242:SF1">
    <property type="entry name" value="ZINC FINGER CCHC DOMAIN-CONTAINING PROTEIN 9"/>
    <property type="match status" value="1"/>
</dbReference>
<reference evidence="6 7" key="1">
    <citation type="journal article" date="2017" name="Mol. Ecol.">
        <title>Comparative and population genomic landscape of Phellinus noxius: A hypervariable fungus causing root rot in trees.</title>
        <authorList>
            <person name="Chung C.L."/>
            <person name="Lee T.J."/>
            <person name="Akiba M."/>
            <person name="Lee H.H."/>
            <person name="Kuo T.H."/>
            <person name="Liu D."/>
            <person name="Ke H.M."/>
            <person name="Yokoi T."/>
            <person name="Roa M.B."/>
            <person name="Lu M.J."/>
            <person name="Chang Y.Y."/>
            <person name="Ann P.J."/>
            <person name="Tsai J.N."/>
            <person name="Chen C.Y."/>
            <person name="Tzean S.S."/>
            <person name="Ota Y."/>
            <person name="Hattori T."/>
            <person name="Sahashi N."/>
            <person name="Liou R.F."/>
            <person name="Kikuchi T."/>
            <person name="Tsai I.J."/>
        </authorList>
    </citation>
    <scope>NUCLEOTIDE SEQUENCE [LARGE SCALE GENOMIC DNA]</scope>
    <source>
        <strain evidence="6 7">FFPRI411160</strain>
    </source>
</reference>
<accession>A0A286UFQ2</accession>
<keyword evidence="4" id="KW-0472">Membrane</keyword>
<keyword evidence="1" id="KW-0507">mRNA processing</keyword>
<feature type="transmembrane region" description="Helical" evidence="4">
    <location>
        <begin position="407"/>
        <end position="427"/>
    </location>
</feature>
<dbReference type="GO" id="GO:0006397">
    <property type="term" value="P:mRNA processing"/>
    <property type="evidence" value="ECO:0007669"/>
    <property type="project" value="UniProtKB-KW"/>
</dbReference>
<dbReference type="PROSITE" id="PS50158">
    <property type="entry name" value="ZF_CCHC"/>
    <property type="match status" value="2"/>
</dbReference>
<keyword evidence="2" id="KW-0862">Zinc</keyword>
<dbReference type="GO" id="GO:0003676">
    <property type="term" value="F:nucleic acid binding"/>
    <property type="evidence" value="ECO:0007669"/>
    <property type="project" value="InterPro"/>
</dbReference>
<dbReference type="InterPro" id="IPR042246">
    <property type="entry name" value="ZCCHC9"/>
</dbReference>
<dbReference type="SMART" id="SM00343">
    <property type="entry name" value="ZnF_C2HC"/>
    <property type="match status" value="4"/>
</dbReference>
<feature type="transmembrane region" description="Helical" evidence="4">
    <location>
        <begin position="367"/>
        <end position="387"/>
    </location>
</feature>
<keyword evidence="2" id="KW-0863">Zinc-finger</keyword>
<evidence type="ECO:0000313" key="7">
    <source>
        <dbReference type="Proteomes" id="UP000217199"/>
    </source>
</evidence>
<keyword evidence="4" id="KW-1133">Transmembrane helix</keyword>
<name>A0A286UFQ2_9AGAM</name>
<evidence type="ECO:0000256" key="1">
    <source>
        <dbReference type="ARBA" id="ARBA00022664"/>
    </source>
</evidence>
<dbReference type="Gene3D" id="4.10.60.10">
    <property type="entry name" value="Zinc finger, CCHC-type"/>
    <property type="match status" value="2"/>
</dbReference>
<keyword evidence="2" id="KW-0479">Metal-binding</keyword>
<protein>
    <submittedName>
        <fullName evidence="6">Zf-cchc type zinc finger</fullName>
    </submittedName>
</protein>
<dbReference type="SUPFAM" id="SSF57756">
    <property type="entry name" value="Retrovirus zinc finger-like domains"/>
    <property type="match status" value="2"/>
</dbReference>
<dbReference type="Proteomes" id="UP000217199">
    <property type="component" value="Unassembled WGS sequence"/>
</dbReference>
<feature type="domain" description="CCHC-type" evidence="5">
    <location>
        <begin position="182"/>
        <end position="197"/>
    </location>
</feature>
<dbReference type="GO" id="GO:0005730">
    <property type="term" value="C:nucleolus"/>
    <property type="evidence" value="ECO:0007669"/>
    <property type="project" value="TreeGrafter"/>
</dbReference>
<dbReference type="EMBL" id="NBII01000005">
    <property type="protein sequence ID" value="PAV18431.1"/>
    <property type="molecule type" value="Genomic_DNA"/>
</dbReference>
<sequence length="544" mass="61303">MTRYTNFGRKRTYLEAGFDNKEPVEEAAPPQEESDVSNERNLTQANKKSKHSKKKNLKENKSDSNIDPGEGSSQETKAEENETVKNAYNNRDKNREMEKLRNQKSEQRRQNRIKEKLATTTCFACREKGHAARDCPKVEADRKSGKEKTNIGICYRCGSSKHSLSRCKKPENPDNPLPYASCFVCSGKGHLASSCPQNASKGIYPNGGNCKLCNETTHLARNCPMRKQDNAGTAVILGTGGDAGADEDDFHTFKRMKTEVDVEEEREKRAFKKADVKVGAVVFVVFFIALQNKTLFAPMSSQHFNGNGGHALREQDKVVIYLSPQQPIPDIVPYELHEHILSDDWYMRNSAIRDMSFNYYKPLFERFYLVVATMSCIILPLILYQIIFNAMFTQGPHTEGHFFEARAVSFAVFIGTILVFWMPILIWKGIGKRRVRKMLADWERADRATKAPGAFVPVWSVKTPSVFKSTCIVSVSIPPNSRPTVFSRNAYLPDYVNPPTDAGDAYYYPYAPGKAGIPRMSVAGTLPAYQAEAGKEKYFEDVKV</sequence>
<proteinExistence type="predicted"/>
<dbReference type="InParanoid" id="A0A286UFQ2"/>
<feature type="compositionally biased region" description="Basic and acidic residues" evidence="3">
    <location>
        <begin position="90"/>
        <end position="113"/>
    </location>
</feature>
<keyword evidence="7" id="KW-1185">Reference proteome</keyword>
<dbReference type="GO" id="GO:0008270">
    <property type="term" value="F:zinc ion binding"/>
    <property type="evidence" value="ECO:0007669"/>
    <property type="project" value="UniProtKB-KW"/>
</dbReference>
<dbReference type="InterPro" id="IPR001878">
    <property type="entry name" value="Znf_CCHC"/>
</dbReference>
<dbReference type="FunCoup" id="A0A286UFQ2">
    <property type="interactions" value="62"/>
</dbReference>
<evidence type="ECO:0000256" key="2">
    <source>
        <dbReference type="PROSITE-ProRule" id="PRU00047"/>
    </source>
</evidence>